<dbReference type="EMBL" id="MF768985">
    <property type="protein sequence ID" value="ATU84250.1"/>
    <property type="molecule type" value="Genomic_DNA"/>
</dbReference>
<reference evidence="2" key="1">
    <citation type="journal article" date="2018" name="Aquaculture">
        <title>Complete genome sequence of a white spot syndrome virus associated with a disease incursion in Australia.</title>
        <authorList>
            <person name="Oakey J."/>
            <person name="Smith C.S."/>
        </authorList>
    </citation>
    <scope>NUCLEOTIDE SEQUENCE [LARGE SCALE GENOMIC DNA]</scope>
    <source>
        <strain evidence="2">WSSV-AU</strain>
    </source>
</reference>
<feature type="transmembrane region" description="Helical" evidence="1">
    <location>
        <begin position="6"/>
        <end position="29"/>
    </location>
</feature>
<accession>A0A2D3I783</accession>
<keyword evidence="1" id="KW-1133">Transmembrane helix</keyword>
<name>A0A2D3I783_9VIRU</name>
<organism evidence="2">
    <name type="scientific">White spot syndrome virus</name>
    <dbReference type="NCBI Taxonomy" id="342409"/>
    <lineage>
        <taxon>Viruses</taxon>
        <taxon>Viruses incertae sedis</taxon>
        <taxon>Naldaviricetes</taxon>
        <taxon>Nimaviridae</taxon>
        <taxon>Whispovirus</taxon>
    </lineage>
</organism>
<evidence type="ECO:0000313" key="2">
    <source>
        <dbReference type="EMBL" id="ATU84250.1"/>
    </source>
</evidence>
<proteinExistence type="predicted"/>
<dbReference type="Proteomes" id="UP000267516">
    <property type="component" value="Segment"/>
</dbReference>
<protein>
    <submittedName>
        <fullName evidence="2">ORF1234</fullName>
    </submittedName>
</protein>
<evidence type="ECO:0000256" key="1">
    <source>
        <dbReference type="SAM" id="Phobius"/>
    </source>
</evidence>
<keyword evidence="1" id="KW-0472">Membrane</keyword>
<sequence>MYLNVFYFSTVVNNACYFLFFFFSSQVFYGFTGRVRDTSVSVDFQHRSGVKQGRAVAFT</sequence>
<keyword evidence="1" id="KW-0812">Transmembrane</keyword>